<proteinExistence type="predicted"/>
<gene>
    <name evidence="2" type="ORF">MHY01S_07750</name>
</gene>
<dbReference type="Proteomes" id="UP000321197">
    <property type="component" value="Unassembled WGS sequence"/>
</dbReference>
<feature type="chain" id="PRO_5021926631" description="Lipoprotein" evidence="1">
    <location>
        <begin position="19"/>
        <end position="150"/>
    </location>
</feature>
<dbReference type="EMBL" id="BJXL01000016">
    <property type="protein sequence ID" value="GEM82609.1"/>
    <property type="molecule type" value="Genomic_DNA"/>
</dbReference>
<dbReference type="RefSeq" id="WP_119340996.1">
    <property type="nucleotide sequence ID" value="NZ_BJXL01000016.1"/>
</dbReference>
<evidence type="ECO:0000313" key="3">
    <source>
        <dbReference type="Proteomes" id="UP000321197"/>
    </source>
</evidence>
<evidence type="ECO:0000313" key="2">
    <source>
        <dbReference type="EMBL" id="GEM82609.1"/>
    </source>
</evidence>
<keyword evidence="1" id="KW-0732">Signal</keyword>
<evidence type="ECO:0008006" key="4">
    <source>
        <dbReference type="Google" id="ProtNLM"/>
    </source>
</evidence>
<dbReference type="PROSITE" id="PS51257">
    <property type="entry name" value="PROKAR_LIPOPROTEIN"/>
    <property type="match status" value="1"/>
</dbReference>
<organism evidence="2 3">
    <name type="scientific">Meiothermus hypogaeus NBRC 106114</name>
    <dbReference type="NCBI Taxonomy" id="1227553"/>
    <lineage>
        <taxon>Bacteria</taxon>
        <taxon>Thermotogati</taxon>
        <taxon>Deinococcota</taxon>
        <taxon>Deinococci</taxon>
        <taxon>Thermales</taxon>
        <taxon>Thermaceae</taxon>
        <taxon>Meiothermus</taxon>
    </lineage>
</organism>
<sequence>MKNAWILGFLLLLSCAWAQQFSVGGGLSFNAGSGGSSAQGNVQFTVRNLVQASPLTVHLRAVADAALSNSFAATISAGPLASLNLDPLQIYAGPSLGLLFSSGGVTGPIFALAAGLELPTGNVYTFLEGVFTFNGPNAGFGLRGGVNVRL</sequence>
<reference evidence="2 3" key="1">
    <citation type="submission" date="2019-07" db="EMBL/GenBank/DDBJ databases">
        <title>Whole genome shotgun sequence of Meiothermus hypogaeus NBRC 106114.</title>
        <authorList>
            <person name="Hosoyama A."/>
            <person name="Uohara A."/>
            <person name="Ohji S."/>
            <person name="Ichikawa N."/>
        </authorList>
    </citation>
    <scope>NUCLEOTIDE SEQUENCE [LARGE SCALE GENOMIC DNA]</scope>
    <source>
        <strain evidence="2 3">NBRC 106114</strain>
    </source>
</reference>
<evidence type="ECO:0000256" key="1">
    <source>
        <dbReference type="SAM" id="SignalP"/>
    </source>
</evidence>
<protein>
    <recommendedName>
        <fullName evidence="4">Lipoprotein</fullName>
    </recommendedName>
</protein>
<feature type="signal peptide" evidence="1">
    <location>
        <begin position="1"/>
        <end position="18"/>
    </location>
</feature>
<accession>A0A511QZ05</accession>
<comment type="caution">
    <text evidence="2">The sequence shown here is derived from an EMBL/GenBank/DDBJ whole genome shotgun (WGS) entry which is preliminary data.</text>
</comment>
<dbReference type="AlphaFoldDB" id="A0A511QZ05"/>
<name>A0A511QZ05_9DEIN</name>